<accession>A0AAV4TTN6</accession>
<evidence type="ECO:0000313" key="1">
    <source>
        <dbReference type="EMBL" id="GIY49410.1"/>
    </source>
</evidence>
<evidence type="ECO:0000313" key="2">
    <source>
        <dbReference type="Proteomes" id="UP001054945"/>
    </source>
</evidence>
<protein>
    <submittedName>
        <fullName evidence="1">Uncharacterized protein</fullName>
    </submittedName>
</protein>
<keyword evidence="2" id="KW-1185">Reference proteome</keyword>
<name>A0AAV4TTN6_CAEEX</name>
<comment type="caution">
    <text evidence="1">The sequence shown here is derived from an EMBL/GenBank/DDBJ whole genome shotgun (WGS) entry which is preliminary data.</text>
</comment>
<gene>
    <name evidence="1" type="ORF">CEXT_705411</name>
</gene>
<reference evidence="1 2" key="1">
    <citation type="submission" date="2021-06" db="EMBL/GenBank/DDBJ databases">
        <title>Caerostris extrusa draft genome.</title>
        <authorList>
            <person name="Kono N."/>
            <person name="Arakawa K."/>
        </authorList>
    </citation>
    <scope>NUCLEOTIDE SEQUENCE [LARGE SCALE GENOMIC DNA]</scope>
</reference>
<organism evidence="1 2">
    <name type="scientific">Caerostris extrusa</name>
    <name type="common">Bark spider</name>
    <name type="synonym">Caerostris bankana</name>
    <dbReference type="NCBI Taxonomy" id="172846"/>
    <lineage>
        <taxon>Eukaryota</taxon>
        <taxon>Metazoa</taxon>
        <taxon>Ecdysozoa</taxon>
        <taxon>Arthropoda</taxon>
        <taxon>Chelicerata</taxon>
        <taxon>Arachnida</taxon>
        <taxon>Araneae</taxon>
        <taxon>Araneomorphae</taxon>
        <taxon>Entelegynae</taxon>
        <taxon>Araneoidea</taxon>
        <taxon>Araneidae</taxon>
        <taxon>Caerostris</taxon>
    </lineage>
</organism>
<proteinExistence type="predicted"/>
<dbReference type="AlphaFoldDB" id="A0AAV4TTN6"/>
<dbReference type="Proteomes" id="UP001054945">
    <property type="component" value="Unassembled WGS sequence"/>
</dbReference>
<dbReference type="EMBL" id="BPLR01011829">
    <property type="protein sequence ID" value="GIY49410.1"/>
    <property type="molecule type" value="Genomic_DNA"/>
</dbReference>
<sequence length="75" mass="8369">MLFVNYGIPYRKSDQRLSTRRRHCLIKVTLVVGGALSVVYLATQNRVEDVTLADSNECLLRGLNPKACGELTCID</sequence>